<feature type="region of interest" description="Disordered" evidence="2">
    <location>
        <begin position="147"/>
        <end position="215"/>
    </location>
</feature>
<dbReference type="Proteomes" id="UP001224775">
    <property type="component" value="Unassembled WGS sequence"/>
</dbReference>
<accession>A0AAD8XTC7</accession>
<evidence type="ECO:0000313" key="5">
    <source>
        <dbReference type="Proteomes" id="UP001224775"/>
    </source>
</evidence>
<feature type="region of interest" description="Disordered" evidence="2">
    <location>
        <begin position="27"/>
        <end position="125"/>
    </location>
</feature>
<feature type="compositionally biased region" description="Basic and acidic residues" evidence="2">
    <location>
        <begin position="102"/>
        <end position="111"/>
    </location>
</feature>
<dbReference type="Gene3D" id="3.20.90.10">
    <property type="entry name" value="Tubby Protein, Chain A"/>
    <property type="match status" value="1"/>
</dbReference>
<evidence type="ECO:0000256" key="2">
    <source>
        <dbReference type="SAM" id="MobiDB-lite"/>
    </source>
</evidence>
<gene>
    <name evidence="4" type="ORF">QTG54_016076</name>
</gene>
<evidence type="ECO:0000313" key="4">
    <source>
        <dbReference type="EMBL" id="KAK1733219.1"/>
    </source>
</evidence>
<keyword evidence="5" id="KW-1185">Reference proteome</keyword>
<feature type="compositionally biased region" description="Basic and acidic residues" evidence="2">
    <location>
        <begin position="44"/>
        <end position="57"/>
    </location>
</feature>
<dbReference type="EMBL" id="JATAAI010000052">
    <property type="protein sequence ID" value="KAK1733219.1"/>
    <property type="molecule type" value="Genomic_DNA"/>
</dbReference>
<organism evidence="4 5">
    <name type="scientific">Skeletonema marinoi</name>
    <dbReference type="NCBI Taxonomy" id="267567"/>
    <lineage>
        <taxon>Eukaryota</taxon>
        <taxon>Sar</taxon>
        <taxon>Stramenopiles</taxon>
        <taxon>Ochrophyta</taxon>
        <taxon>Bacillariophyta</taxon>
        <taxon>Coscinodiscophyceae</taxon>
        <taxon>Thalassiosirophycidae</taxon>
        <taxon>Thalassiosirales</taxon>
        <taxon>Skeletonemataceae</taxon>
        <taxon>Skeletonema</taxon>
        <taxon>Skeletonema marinoi-dohrnii complex</taxon>
    </lineage>
</organism>
<comment type="caution">
    <text evidence="4">The sequence shown here is derived from an EMBL/GenBank/DDBJ whole genome shotgun (WGS) entry which is preliminary data.</text>
</comment>
<evidence type="ECO:0000256" key="1">
    <source>
        <dbReference type="ARBA" id="ARBA00007129"/>
    </source>
</evidence>
<feature type="compositionally biased region" description="Gly residues" evidence="2">
    <location>
        <begin position="201"/>
        <end position="212"/>
    </location>
</feature>
<evidence type="ECO:0000259" key="3">
    <source>
        <dbReference type="Pfam" id="PF01167"/>
    </source>
</evidence>
<feature type="compositionally biased region" description="Basic and acidic residues" evidence="2">
    <location>
        <begin position="313"/>
        <end position="323"/>
    </location>
</feature>
<proteinExistence type="inferred from homology"/>
<sequence>MTTPFSSSSSMADRQSLLVLQRRQIIRQNSQVKSSNHSTNGSLRKVEARDEARDCGDSKSSPAHRQVVVNRATSEGNTAHSPSELSCTSTAVKHTRVAKKRASTDESKSTESCDEISNDAEKENNEALNLLARELDRKKKELEETRAKLEEKEKAELDQLRNDEEKLQLHTSAVDVQDDSSRDGARHEIANVSTRYSSGGSTTGGSIMGGSDSGYKRYLDAYHHQSKKPLLTKQQSDATRDMSDYLTAASDISDLSGSRRLSSTSSSRPISRAARRSQESSPSSSSFATPTMVSSSTTVPTNPSSSKAAQKQSLEEVSKHQEQEQEQEQQSTKSASISRSLPSLQQQLRSITNANLDDPVVMRSILMNPCPTNGGMVQCCIRRNKGAKATLGLGLFPEYRCYLRGTNNSRTETFLMTAKKRAANKTSNYLISMGRNDHDKDSKNILGKLRGNFFDTEYILYDQGKNPEDCSQEGKNDGGCARIELGAILYAPSSSLGSKGPRTISVGISNVDKEGSPVKVWQPLHKRDDSMLDCLKKIDEDQLSSKDQKHLVHLQSKPPAWDEALHRFFLNFNGRVTMASVKNFQLVDDKGDMCLQFGRTGKDEFILDVQWPLSPFQAFALALSSFDSKVGCD</sequence>
<feature type="compositionally biased region" description="Low complexity" evidence="2">
    <location>
        <begin position="279"/>
        <end position="306"/>
    </location>
</feature>
<dbReference type="PANTHER" id="PTHR16517">
    <property type="entry name" value="TUBBY-RELATED"/>
    <property type="match status" value="1"/>
</dbReference>
<comment type="similarity">
    <text evidence="1">Belongs to the TUB family.</text>
</comment>
<dbReference type="InterPro" id="IPR000007">
    <property type="entry name" value="Tubby_C"/>
</dbReference>
<dbReference type="SUPFAM" id="SSF54518">
    <property type="entry name" value="Tubby C-terminal domain-like"/>
    <property type="match status" value="1"/>
</dbReference>
<reference evidence="4" key="1">
    <citation type="submission" date="2023-06" db="EMBL/GenBank/DDBJ databases">
        <title>Survivors Of The Sea: Transcriptome response of Skeletonema marinoi to long-term dormancy.</title>
        <authorList>
            <person name="Pinder M.I.M."/>
            <person name="Kourtchenko O."/>
            <person name="Robertson E.K."/>
            <person name="Larsson T."/>
            <person name="Maumus F."/>
            <person name="Osuna-Cruz C.M."/>
            <person name="Vancaester E."/>
            <person name="Stenow R."/>
            <person name="Vandepoele K."/>
            <person name="Ploug H."/>
            <person name="Bruchert V."/>
            <person name="Godhe A."/>
            <person name="Topel M."/>
        </authorList>
    </citation>
    <scope>NUCLEOTIDE SEQUENCE</scope>
    <source>
        <strain evidence="4">R05AC</strain>
    </source>
</reference>
<dbReference type="PANTHER" id="PTHR16517:SF7">
    <property type="entry name" value="PROTEIN KING TUBBY"/>
    <property type="match status" value="1"/>
</dbReference>
<feature type="domain" description="Tubby C-terminal" evidence="3">
    <location>
        <begin position="367"/>
        <end position="628"/>
    </location>
</feature>
<feature type="compositionally biased region" description="Basic and acidic residues" evidence="2">
    <location>
        <begin position="179"/>
        <end position="189"/>
    </location>
</feature>
<feature type="compositionally biased region" description="Polar residues" evidence="2">
    <location>
        <begin position="331"/>
        <end position="342"/>
    </location>
</feature>
<name>A0AAD8XTC7_9STRA</name>
<feature type="compositionally biased region" description="Polar residues" evidence="2">
    <location>
        <begin position="71"/>
        <end position="92"/>
    </location>
</feature>
<dbReference type="InterPro" id="IPR025659">
    <property type="entry name" value="Tubby-like_C"/>
</dbReference>
<feature type="compositionally biased region" description="Polar residues" evidence="2">
    <location>
        <begin position="27"/>
        <end position="42"/>
    </location>
</feature>
<protein>
    <submittedName>
        <fullName evidence="4">TUB family protein</fullName>
    </submittedName>
</protein>
<dbReference type="AlphaFoldDB" id="A0AAD8XTC7"/>
<dbReference type="Pfam" id="PF01167">
    <property type="entry name" value="Tub"/>
    <property type="match status" value="1"/>
</dbReference>
<feature type="compositionally biased region" description="Basic and acidic residues" evidence="2">
    <location>
        <begin position="147"/>
        <end position="168"/>
    </location>
</feature>
<dbReference type="PRINTS" id="PR01573">
    <property type="entry name" value="SUPERTUBBY"/>
</dbReference>
<feature type="region of interest" description="Disordered" evidence="2">
    <location>
        <begin position="249"/>
        <end position="342"/>
    </location>
</feature>
<feature type="compositionally biased region" description="Low complexity" evidence="2">
    <location>
        <begin position="250"/>
        <end position="272"/>
    </location>
</feature>